<feature type="region of interest" description="Disordered" evidence="1">
    <location>
        <begin position="184"/>
        <end position="218"/>
    </location>
</feature>
<dbReference type="PANTHER" id="PTHR33325">
    <property type="entry name" value="ZINC FINGER, CCHC-TYPE-RELATED"/>
    <property type="match status" value="1"/>
</dbReference>
<organism evidence="2">
    <name type="scientific">Nicotiana tabacum</name>
    <name type="common">Common tobacco</name>
    <dbReference type="NCBI Taxonomy" id="4097"/>
    <lineage>
        <taxon>Eukaryota</taxon>
        <taxon>Viridiplantae</taxon>
        <taxon>Streptophyta</taxon>
        <taxon>Embryophyta</taxon>
        <taxon>Tracheophyta</taxon>
        <taxon>Spermatophyta</taxon>
        <taxon>Magnoliopsida</taxon>
        <taxon>eudicotyledons</taxon>
        <taxon>Gunneridae</taxon>
        <taxon>Pentapetalae</taxon>
        <taxon>asterids</taxon>
        <taxon>lamiids</taxon>
        <taxon>Solanales</taxon>
        <taxon>Solanaceae</taxon>
        <taxon>Nicotianoideae</taxon>
        <taxon>Nicotianeae</taxon>
        <taxon>Nicotiana</taxon>
    </lineage>
</organism>
<dbReference type="OMA" id="LELWIGH"/>
<evidence type="ECO:0000256" key="1">
    <source>
        <dbReference type="SAM" id="MobiDB-lite"/>
    </source>
</evidence>
<evidence type="ECO:0000313" key="2">
    <source>
        <dbReference type="RefSeq" id="XP_016484156.1"/>
    </source>
</evidence>
<name>A0A1S4B5K2_TOBAC</name>
<dbReference type="KEGG" id="nta:107804743"/>
<dbReference type="RefSeq" id="XP_016484156.1">
    <property type="nucleotide sequence ID" value="XM_016628670.1"/>
</dbReference>
<dbReference type="PANTHER" id="PTHR33325:SF5">
    <property type="entry name" value="TRANSCRIPTION FACTOR INTERACTOR AND REGULATOR CCHC(ZN) FAMILY"/>
    <property type="match status" value="1"/>
</dbReference>
<dbReference type="PaxDb" id="4097-A0A1S4B5K2"/>
<accession>A0A1S4B5K2</accession>
<protein>
    <submittedName>
        <fullName evidence="2">Uncharacterized protein</fullName>
    </submittedName>
</protein>
<dbReference type="OrthoDB" id="1291547at2759"/>
<gene>
    <name evidence="2" type="primary">LOC107804743</name>
</gene>
<proteinExistence type="predicted"/>
<dbReference type="AlphaFoldDB" id="A0A1S4B5K2"/>
<reference evidence="2" key="1">
    <citation type="submission" date="2025-08" db="UniProtKB">
        <authorList>
            <consortium name="RefSeq"/>
        </authorList>
    </citation>
    <scope>IDENTIFICATION</scope>
</reference>
<sequence>MSNLSKLEFVALDISGKNYLSWVLDAEIHLAAKGFGNTITHGNEASSQDKAKTMIFLCHHLDEGLKVEYLTVKDPLELWIGHHLKATVLPRARYEWMHLQLQDFKTVGEYNSDVFRITSQLKLCGEVINDEDLLEKTLTTFHASNMVLRQQYRERGFKKYSELISCLLVAEQHNTLLLKNHEVRPTGSAPLPEANMTARRDKSGERQNNNNGHMNVRGHGNGHWKIECRAPEHFVRLYQNSFKRKANNVRASSVNAPMESHLSFKNNFEAGPSNKNDDNAEANLALNDDDFQGLDDITHLEVEDFFGDQN</sequence>